<comment type="caution">
    <text evidence="1">The sequence shown here is derived from an EMBL/GenBank/DDBJ whole genome shotgun (WGS) entry which is preliminary data.</text>
</comment>
<evidence type="ECO:0000313" key="2">
    <source>
        <dbReference type="Proteomes" id="UP000279470"/>
    </source>
</evidence>
<dbReference type="RefSeq" id="WP_126045282.1">
    <property type="nucleotide sequence ID" value="NZ_RXFM01000136.1"/>
</dbReference>
<reference evidence="2" key="1">
    <citation type="submission" date="2018-11" db="EMBL/GenBank/DDBJ databases">
        <title>Phylogenetic, genomic, and biogeographic characterization of a novel and ubiquitous marine invertebrate-associated Rickettsiales parasite, Candidatus Marinoinvertebrata rohwerii, gen. nov., sp. nov.</title>
        <authorList>
            <person name="Klinges J.G."/>
            <person name="Rosales S.M."/>
            <person name="Mcminds R."/>
            <person name="Shaver E.C."/>
            <person name="Shantz A."/>
            <person name="Peters E.C."/>
            <person name="Burkepile D.E."/>
            <person name="Silliman B.R."/>
            <person name="Vega Thurber R.L."/>
        </authorList>
    </citation>
    <scope>NUCLEOTIDE SEQUENCE [LARGE SCALE GENOMIC DNA]</scope>
    <source>
        <strain evidence="2">a_cerv_44</strain>
    </source>
</reference>
<proteinExistence type="predicted"/>
<gene>
    <name evidence="1" type="ORF">EIC27_06745</name>
</gene>
<sequence>MGRPAWAAKTLLIGQVGLGYESIVPGFLQDFALNASVNMEEAVIGDNYLTLLLNKGLEGFFGMSKFLASEFNIGVYEIADKSSKIMYAIDYPGISKSIINKVSEVAAYSYESLSDTVSTVYEIGTSTYESLSNTVSESSKSDLELDFSNDNTAFDFIDLNSELYYSNPFSVNNSELICSIS</sequence>
<dbReference type="Proteomes" id="UP000279470">
    <property type="component" value="Unassembled WGS sequence"/>
</dbReference>
<evidence type="ECO:0000313" key="1">
    <source>
        <dbReference type="EMBL" id="RST61927.1"/>
    </source>
</evidence>
<dbReference type="EMBL" id="RXFM01000136">
    <property type="protein sequence ID" value="RST61927.1"/>
    <property type="molecule type" value="Genomic_DNA"/>
</dbReference>
<accession>A0A429XEF6</accession>
<keyword evidence="2" id="KW-1185">Reference proteome</keyword>
<organism evidence="1 2">
    <name type="scientific">Candidatus Aquarickettsia rohweri</name>
    <dbReference type="NCBI Taxonomy" id="2602574"/>
    <lineage>
        <taxon>Bacteria</taxon>
        <taxon>Pseudomonadati</taxon>
        <taxon>Pseudomonadota</taxon>
        <taxon>Alphaproteobacteria</taxon>
        <taxon>Rickettsiales</taxon>
        <taxon>Candidatus Midichloriaceae</taxon>
        <taxon>Candidatus Aquarickettsia</taxon>
    </lineage>
</organism>
<dbReference type="AlphaFoldDB" id="A0A429XEF6"/>
<name>A0A429XEF6_9RICK</name>
<protein>
    <submittedName>
        <fullName evidence="1">Uncharacterized protein</fullName>
    </submittedName>
</protein>